<dbReference type="InterPro" id="IPR029058">
    <property type="entry name" value="AB_hydrolase_fold"/>
</dbReference>
<dbReference type="GeneID" id="7842874"/>
<dbReference type="Pfam" id="PF00450">
    <property type="entry name" value="Peptidase_S10"/>
    <property type="match status" value="1"/>
</dbReference>
<evidence type="ECO:0000256" key="4">
    <source>
        <dbReference type="ARBA" id="ARBA00022729"/>
    </source>
</evidence>
<protein>
    <recommendedName>
        <fullName evidence="7">Carboxypeptidase</fullName>
        <ecNumber evidence="7">3.4.16.-</ecNumber>
    </recommendedName>
</protein>
<keyword evidence="3 7" id="KW-0645">Protease</keyword>
<dbReference type="GO" id="GO:0006508">
    <property type="term" value="P:proteolysis"/>
    <property type="evidence" value="ECO:0007669"/>
    <property type="project" value="UniProtKB-KW"/>
</dbReference>
<dbReference type="STRING" id="312017.Q22DU0"/>
<keyword evidence="6" id="KW-0325">Glycoprotein</keyword>
<dbReference type="Gene3D" id="3.40.50.1820">
    <property type="entry name" value="alpha/beta hydrolase"/>
    <property type="match status" value="1"/>
</dbReference>
<dbReference type="RefSeq" id="XP_001031128.2">
    <property type="nucleotide sequence ID" value="XM_001031128.2"/>
</dbReference>
<dbReference type="AlphaFoldDB" id="Q22DU0"/>
<proteinExistence type="inferred from homology"/>
<dbReference type="PANTHER" id="PTHR11802:SF113">
    <property type="entry name" value="SERINE CARBOXYPEPTIDASE CTSA-4.1"/>
    <property type="match status" value="1"/>
</dbReference>
<gene>
    <name evidence="8" type="ORF">TTHERM_00927200</name>
</gene>
<evidence type="ECO:0000256" key="6">
    <source>
        <dbReference type="ARBA" id="ARBA00023180"/>
    </source>
</evidence>
<keyword evidence="5 7" id="KW-0378">Hydrolase</keyword>
<evidence type="ECO:0000256" key="3">
    <source>
        <dbReference type="ARBA" id="ARBA00022670"/>
    </source>
</evidence>
<dbReference type="HOGENOM" id="CLU_008523_10_1_1"/>
<dbReference type="Gene3D" id="1.10.287.410">
    <property type="match status" value="1"/>
</dbReference>
<dbReference type="PANTHER" id="PTHR11802">
    <property type="entry name" value="SERINE PROTEASE FAMILY S10 SERINE CARBOXYPEPTIDASE"/>
    <property type="match status" value="1"/>
</dbReference>
<dbReference type="EC" id="3.4.16.-" evidence="7"/>
<dbReference type="PRINTS" id="PR00724">
    <property type="entry name" value="CRBOXYPTASEC"/>
</dbReference>
<evidence type="ECO:0000256" key="1">
    <source>
        <dbReference type="ARBA" id="ARBA00009431"/>
    </source>
</evidence>
<evidence type="ECO:0000313" key="9">
    <source>
        <dbReference type="Proteomes" id="UP000009168"/>
    </source>
</evidence>
<dbReference type="PROSITE" id="PS00131">
    <property type="entry name" value="CARBOXYPEPT_SER_SER"/>
    <property type="match status" value="1"/>
</dbReference>
<dbReference type="InParanoid" id="Q22DU0"/>
<comment type="similarity">
    <text evidence="1 7">Belongs to the peptidase S10 family.</text>
</comment>
<evidence type="ECO:0000256" key="5">
    <source>
        <dbReference type="ARBA" id="ARBA00022801"/>
    </source>
</evidence>
<reference evidence="9" key="1">
    <citation type="journal article" date="2006" name="PLoS Biol.">
        <title>Macronuclear genome sequence of the ciliate Tetrahymena thermophila, a model eukaryote.</title>
        <authorList>
            <person name="Eisen J.A."/>
            <person name="Coyne R.S."/>
            <person name="Wu M."/>
            <person name="Wu D."/>
            <person name="Thiagarajan M."/>
            <person name="Wortman J.R."/>
            <person name="Badger J.H."/>
            <person name="Ren Q."/>
            <person name="Amedeo P."/>
            <person name="Jones K.M."/>
            <person name="Tallon L.J."/>
            <person name="Delcher A.L."/>
            <person name="Salzberg S.L."/>
            <person name="Silva J.C."/>
            <person name="Haas B.J."/>
            <person name="Majoros W.H."/>
            <person name="Farzad M."/>
            <person name="Carlton J.M."/>
            <person name="Smith R.K. Jr."/>
            <person name="Garg J."/>
            <person name="Pearlman R.E."/>
            <person name="Karrer K.M."/>
            <person name="Sun L."/>
            <person name="Manning G."/>
            <person name="Elde N.C."/>
            <person name="Turkewitz A.P."/>
            <person name="Asai D.J."/>
            <person name="Wilkes D.E."/>
            <person name="Wang Y."/>
            <person name="Cai H."/>
            <person name="Collins K."/>
            <person name="Stewart B.A."/>
            <person name="Lee S.R."/>
            <person name="Wilamowska K."/>
            <person name="Weinberg Z."/>
            <person name="Ruzzo W.L."/>
            <person name="Wloga D."/>
            <person name="Gaertig J."/>
            <person name="Frankel J."/>
            <person name="Tsao C.-C."/>
            <person name="Gorovsky M.A."/>
            <person name="Keeling P.J."/>
            <person name="Waller R.F."/>
            <person name="Patron N.J."/>
            <person name="Cherry J.M."/>
            <person name="Stover N.A."/>
            <person name="Krieger C.J."/>
            <person name="del Toro C."/>
            <person name="Ryder H.F."/>
            <person name="Williamson S.C."/>
            <person name="Barbeau R.A."/>
            <person name="Hamilton E.P."/>
            <person name="Orias E."/>
        </authorList>
    </citation>
    <scope>NUCLEOTIDE SEQUENCE [LARGE SCALE GENOMIC DNA]</scope>
    <source>
        <strain evidence="9">SB210</strain>
    </source>
</reference>
<dbReference type="SUPFAM" id="SSF53474">
    <property type="entry name" value="alpha/beta-Hydrolases"/>
    <property type="match status" value="1"/>
</dbReference>
<dbReference type="KEGG" id="tet:TTHERM_00927200"/>
<dbReference type="InterPro" id="IPR033124">
    <property type="entry name" value="Ser_caboxypep_his_AS"/>
</dbReference>
<organism evidence="8 9">
    <name type="scientific">Tetrahymena thermophila (strain SB210)</name>
    <dbReference type="NCBI Taxonomy" id="312017"/>
    <lineage>
        <taxon>Eukaryota</taxon>
        <taxon>Sar</taxon>
        <taxon>Alveolata</taxon>
        <taxon>Ciliophora</taxon>
        <taxon>Intramacronucleata</taxon>
        <taxon>Oligohymenophorea</taxon>
        <taxon>Hymenostomatida</taxon>
        <taxon>Tetrahymenina</taxon>
        <taxon>Tetrahymenidae</taxon>
        <taxon>Tetrahymena</taxon>
    </lineage>
</organism>
<dbReference type="InterPro" id="IPR018202">
    <property type="entry name" value="Ser_caboxypep_ser_AS"/>
</dbReference>
<dbReference type="eggNOG" id="KOG1282">
    <property type="taxonomic scope" value="Eukaryota"/>
</dbReference>
<evidence type="ECO:0000313" key="8">
    <source>
        <dbReference type="EMBL" id="EAR83465.2"/>
    </source>
</evidence>
<dbReference type="Proteomes" id="UP000009168">
    <property type="component" value="Unassembled WGS sequence"/>
</dbReference>
<keyword evidence="2 7" id="KW-0121">Carboxypeptidase</keyword>
<dbReference type="PROSITE" id="PS00560">
    <property type="entry name" value="CARBOXYPEPT_SER_HIS"/>
    <property type="match status" value="1"/>
</dbReference>
<name>Q22DU0_TETTS</name>
<dbReference type="InterPro" id="IPR001563">
    <property type="entry name" value="Peptidase_S10"/>
</dbReference>
<evidence type="ECO:0000256" key="7">
    <source>
        <dbReference type="RuleBase" id="RU361156"/>
    </source>
</evidence>
<keyword evidence="9" id="KW-1185">Reference proteome</keyword>
<dbReference type="EMBL" id="GG662734">
    <property type="protein sequence ID" value="EAR83465.2"/>
    <property type="molecule type" value="Genomic_DNA"/>
</dbReference>
<evidence type="ECO:0000256" key="2">
    <source>
        <dbReference type="ARBA" id="ARBA00022645"/>
    </source>
</evidence>
<dbReference type="OrthoDB" id="443318at2759"/>
<keyword evidence="4" id="KW-0732">Signal</keyword>
<accession>Q22DU0</accession>
<dbReference type="MEROPS" id="S10.009"/>
<sequence>MKIHNSFINQTRSFKQQKKKHIINYISKYLFKICIKRQMKGLIVALLVISLVACDQNPIFLNETYYSGYIDVTKKSNLFYILFESRSDPSTDPLVLWLNGGPGCSSLLGLFEENGPYKINNDSTLRSNPFSWNSNANLLYVDQPVGTGFSNASLGDLAKTEEAVRNDFYSFLTQFFDKYPQYAGRKFYISGESYAGQYIPAISSKILEENNPKINLQGIAIGNGWVDPQYQQPAYADYAFAKNLITEKKYKSVLSQFNTCASLIKNNAPFVLTSLSCNPPYLEIVGNPPKFNVYDVRIPCQGSGCYQAEDEKIEKFTQRPDVQQLLNLKGKKWVPCSNKVGEALNHLAQRSSTKQLIETISSKIKVLIYSGDEDFQCNYLGAEKWAYNLKWQGQSQFQQTEYSNWSIQGQSLGKVKTVDNFNFLIIYGAGHQVPMDQPESALIMINQFIQGSFNQKQSTY</sequence>
<dbReference type="GO" id="GO:0004185">
    <property type="term" value="F:serine-type carboxypeptidase activity"/>
    <property type="evidence" value="ECO:0007669"/>
    <property type="project" value="UniProtKB-UniRule"/>
</dbReference>